<dbReference type="PROSITE" id="PS51186">
    <property type="entry name" value="GNAT"/>
    <property type="match status" value="1"/>
</dbReference>
<keyword evidence="1 5" id="KW-0808">Transferase</keyword>
<dbReference type="Pfam" id="PF13508">
    <property type="entry name" value="Acetyltransf_7"/>
    <property type="match status" value="1"/>
</dbReference>
<dbReference type="RefSeq" id="WP_089852863.1">
    <property type="nucleotide sequence ID" value="NZ_BJWJ01000030.1"/>
</dbReference>
<dbReference type="Gene3D" id="3.40.630.30">
    <property type="match status" value="1"/>
</dbReference>
<organism evidence="5 6">
    <name type="scientific">Halolactibacillus miurensis</name>
    <dbReference type="NCBI Taxonomy" id="306541"/>
    <lineage>
        <taxon>Bacteria</taxon>
        <taxon>Bacillati</taxon>
        <taxon>Bacillota</taxon>
        <taxon>Bacilli</taxon>
        <taxon>Bacillales</taxon>
        <taxon>Bacillaceae</taxon>
        <taxon>Halolactibacillus</taxon>
    </lineage>
</organism>
<dbReference type="EMBL" id="FPAI01000003">
    <property type="protein sequence ID" value="SFS45741.1"/>
    <property type="molecule type" value="Genomic_DNA"/>
</dbReference>
<dbReference type="InterPro" id="IPR000182">
    <property type="entry name" value="GNAT_dom"/>
</dbReference>
<dbReference type="OrthoDB" id="9775804at2"/>
<evidence type="ECO:0000313" key="4">
    <source>
        <dbReference type="EMBL" id="GEM05348.1"/>
    </source>
</evidence>
<dbReference type="PANTHER" id="PTHR43626:SF4">
    <property type="entry name" value="GCN5-RELATED N-ACETYLTRANSFERASE 2, CHLOROPLASTIC"/>
    <property type="match status" value="1"/>
</dbReference>
<evidence type="ECO:0000256" key="1">
    <source>
        <dbReference type="ARBA" id="ARBA00022679"/>
    </source>
</evidence>
<evidence type="ECO:0000313" key="7">
    <source>
        <dbReference type="Proteomes" id="UP000321773"/>
    </source>
</evidence>
<dbReference type="AlphaFoldDB" id="A0A1I6PZV1"/>
<dbReference type="EMBL" id="BJWJ01000030">
    <property type="protein sequence ID" value="GEM05348.1"/>
    <property type="molecule type" value="Genomic_DNA"/>
</dbReference>
<evidence type="ECO:0000256" key="2">
    <source>
        <dbReference type="ARBA" id="ARBA00023315"/>
    </source>
</evidence>
<dbReference type="SUPFAM" id="SSF55729">
    <property type="entry name" value="Acyl-CoA N-acyltransferases (Nat)"/>
    <property type="match status" value="1"/>
</dbReference>
<protein>
    <submittedName>
        <fullName evidence="4 5">N-acetyltransferase</fullName>
    </submittedName>
</protein>
<accession>A0A1I6PZV1</accession>
<evidence type="ECO:0000313" key="6">
    <source>
        <dbReference type="Proteomes" id="UP000199139"/>
    </source>
</evidence>
<gene>
    <name evidence="4" type="ORF">HMI01_23360</name>
    <name evidence="5" type="ORF">SAMN05421668_1037</name>
</gene>
<dbReference type="Proteomes" id="UP000321773">
    <property type="component" value="Unassembled WGS sequence"/>
</dbReference>
<proteinExistence type="predicted"/>
<keyword evidence="2" id="KW-0012">Acyltransferase</keyword>
<dbReference type="GO" id="GO:0005737">
    <property type="term" value="C:cytoplasm"/>
    <property type="evidence" value="ECO:0007669"/>
    <property type="project" value="TreeGrafter"/>
</dbReference>
<reference evidence="5 6" key="1">
    <citation type="submission" date="2016-10" db="EMBL/GenBank/DDBJ databases">
        <authorList>
            <person name="de Groot N.N."/>
        </authorList>
    </citation>
    <scope>NUCLEOTIDE SEQUENCE [LARGE SCALE GENOMIC DNA]</scope>
    <source>
        <strain evidence="5 6">DSM 17074</strain>
    </source>
</reference>
<dbReference type="STRING" id="306541.SAMN05421668_1037"/>
<name>A0A1I6PZV1_9BACI</name>
<dbReference type="CDD" id="cd04301">
    <property type="entry name" value="NAT_SF"/>
    <property type="match status" value="1"/>
</dbReference>
<dbReference type="Proteomes" id="UP000199139">
    <property type="component" value="Unassembled WGS sequence"/>
</dbReference>
<feature type="domain" description="N-acetyltransferase" evidence="3">
    <location>
        <begin position="4"/>
        <end position="140"/>
    </location>
</feature>
<dbReference type="InterPro" id="IPR016181">
    <property type="entry name" value="Acyl_CoA_acyltransferase"/>
</dbReference>
<sequence>MLTDCFRVTTHTLTPDIYIELRNKVAFKPYAYEDVVIALRHTLFSIVIFDGDKPVAIGRVVGDGRIVFFIKDVVIDPDYQRQSLGKMIMNEIDGYIDMVGCDGAYIALMATPGTEGFYEHLGFIQRPNDGLGAGMVKFLHK</sequence>
<keyword evidence="7" id="KW-1185">Reference proteome</keyword>
<dbReference type="InterPro" id="IPR045039">
    <property type="entry name" value="NSI-like"/>
</dbReference>
<reference evidence="4 7" key="2">
    <citation type="submission" date="2019-07" db="EMBL/GenBank/DDBJ databases">
        <title>Whole genome shotgun sequence of Halolactibacillus miurensis NBRC 100873.</title>
        <authorList>
            <person name="Hosoyama A."/>
            <person name="Uohara A."/>
            <person name="Ohji S."/>
            <person name="Ichikawa N."/>
        </authorList>
    </citation>
    <scope>NUCLEOTIDE SEQUENCE [LARGE SCALE GENOMIC DNA]</scope>
    <source>
        <strain evidence="4 7">NBRC 100873</strain>
    </source>
</reference>
<evidence type="ECO:0000313" key="5">
    <source>
        <dbReference type="EMBL" id="SFS45741.1"/>
    </source>
</evidence>
<dbReference type="GO" id="GO:0008080">
    <property type="term" value="F:N-acetyltransferase activity"/>
    <property type="evidence" value="ECO:0007669"/>
    <property type="project" value="InterPro"/>
</dbReference>
<dbReference type="PANTHER" id="PTHR43626">
    <property type="entry name" value="ACYL-COA N-ACYLTRANSFERASE"/>
    <property type="match status" value="1"/>
</dbReference>
<evidence type="ECO:0000259" key="3">
    <source>
        <dbReference type="PROSITE" id="PS51186"/>
    </source>
</evidence>